<dbReference type="InterPro" id="IPR015943">
    <property type="entry name" value="WD40/YVTN_repeat-like_dom_sf"/>
</dbReference>
<dbReference type="InterPro" id="IPR031815">
    <property type="entry name" value="DUF5074"/>
</dbReference>
<comment type="caution">
    <text evidence="1">The sequence shown here is derived from an EMBL/GenBank/DDBJ whole genome shotgun (WGS) entry which is preliminary data.</text>
</comment>
<dbReference type="InterPro" id="IPR011047">
    <property type="entry name" value="Quinoprotein_ADH-like_sf"/>
</dbReference>
<proteinExistence type="predicted"/>
<feature type="non-terminal residue" evidence="1">
    <location>
        <position position="187"/>
    </location>
</feature>
<accession>K1UH05</accession>
<evidence type="ECO:0000313" key="1">
    <source>
        <dbReference type="EMBL" id="EKC81463.1"/>
    </source>
</evidence>
<dbReference type="AlphaFoldDB" id="K1UH05"/>
<dbReference type="SUPFAM" id="SSF50998">
    <property type="entry name" value="Quinoprotein alcohol dehydrogenase-like"/>
    <property type="match status" value="1"/>
</dbReference>
<protein>
    <submittedName>
        <fullName evidence="1">Uncharacterized protein</fullName>
    </submittedName>
</protein>
<sequence length="187" mass="20408">KVFAGRGNSVIVLDPATDAVIKTVTYENRQVKDLAKGYDGKIYAIFTGEFTGNSGMTGAASFTKPAMIVALDANGEVVSETNLPEQIELRTGTASPTVQMCASFTQPHLYFIGKQDFSAYEAMRYNYETGKVNWDYITADLDADHSGGDIIYGYMGVHPTTEQLWVGKSTYTQSAVHVYDVSRSDAL</sequence>
<dbReference type="Gene3D" id="2.130.10.10">
    <property type="entry name" value="YVTN repeat-like/Quinoprotein amine dehydrogenase"/>
    <property type="match status" value="1"/>
</dbReference>
<organism evidence="1">
    <name type="scientific">human gut metagenome</name>
    <dbReference type="NCBI Taxonomy" id="408170"/>
    <lineage>
        <taxon>unclassified sequences</taxon>
        <taxon>metagenomes</taxon>
        <taxon>organismal metagenomes</taxon>
    </lineage>
</organism>
<reference evidence="1" key="1">
    <citation type="journal article" date="2013" name="Environ. Microbiol.">
        <title>Microbiota from the distal guts of lean and obese adolescents exhibit partial functional redundancy besides clear differences in community structure.</title>
        <authorList>
            <person name="Ferrer M."/>
            <person name="Ruiz A."/>
            <person name="Lanza F."/>
            <person name="Haange S.B."/>
            <person name="Oberbach A."/>
            <person name="Till H."/>
            <person name="Bargiela R."/>
            <person name="Campoy C."/>
            <person name="Segura M.T."/>
            <person name="Richter M."/>
            <person name="von Bergen M."/>
            <person name="Seifert J."/>
            <person name="Suarez A."/>
        </authorList>
    </citation>
    <scope>NUCLEOTIDE SEQUENCE</scope>
</reference>
<name>K1UH05_9ZZZZ</name>
<dbReference type="Pfam" id="PF16819">
    <property type="entry name" value="DUF5074"/>
    <property type="match status" value="1"/>
</dbReference>
<gene>
    <name evidence="1" type="ORF">LEA_00317</name>
</gene>
<dbReference type="EMBL" id="AJWY01000225">
    <property type="protein sequence ID" value="EKC81463.1"/>
    <property type="molecule type" value="Genomic_DNA"/>
</dbReference>
<feature type="non-terminal residue" evidence="1">
    <location>
        <position position="1"/>
    </location>
</feature>